<keyword evidence="2" id="KW-0808">Transferase</keyword>
<evidence type="ECO:0000313" key="2">
    <source>
        <dbReference type="EMBL" id="SIR17678.1"/>
    </source>
</evidence>
<dbReference type="Proteomes" id="UP000186914">
    <property type="component" value="Unassembled WGS sequence"/>
</dbReference>
<dbReference type="EMBL" id="FTNO01000001">
    <property type="protein sequence ID" value="SIR17678.1"/>
    <property type="molecule type" value="Genomic_DNA"/>
</dbReference>
<protein>
    <submittedName>
        <fullName evidence="2">Glycosyltransferase involved in cell wall bisynthesis</fullName>
    </submittedName>
</protein>
<name>A0A1N6YSN6_9EURY</name>
<gene>
    <name evidence="2" type="ORF">SAMN05421858_1702</name>
</gene>
<dbReference type="CDD" id="cd00761">
    <property type="entry name" value="Glyco_tranf_GTA_type"/>
    <property type="match status" value="1"/>
</dbReference>
<dbReference type="RefSeq" id="WP_076429628.1">
    <property type="nucleotide sequence ID" value="NZ_FTNO01000001.1"/>
</dbReference>
<dbReference type="Pfam" id="PF00535">
    <property type="entry name" value="Glycos_transf_2"/>
    <property type="match status" value="1"/>
</dbReference>
<dbReference type="Gene3D" id="3.90.550.10">
    <property type="entry name" value="Spore Coat Polysaccharide Biosynthesis Protein SpsA, Chain A"/>
    <property type="match status" value="1"/>
</dbReference>
<keyword evidence="3" id="KW-1185">Reference proteome</keyword>
<dbReference type="AlphaFoldDB" id="A0A1N6YSN6"/>
<feature type="domain" description="Glycosyltransferase 2-like" evidence="1">
    <location>
        <begin position="8"/>
        <end position="121"/>
    </location>
</feature>
<dbReference type="InterPro" id="IPR029044">
    <property type="entry name" value="Nucleotide-diphossugar_trans"/>
</dbReference>
<evidence type="ECO:0000313" key="3">
    <source>
        <dbReference type="Proteomes" id="UP000186914"/>
    </source>
</evidence>
<sequence length="311" mass="35534">MPEIPLVSVVIATYNRPKRVIRAVESVLDQTYSNIQLIVVDDSDKYNEAVAEIDNVRYIYHGDPCGLSHARNEGIRSANGKYVAFLDDDDQWLKTKLEKQVTAIQNRDVELCTCWRYMVWENGNIRNVAKTDIDGDVVKKLLCRNVVGPPSGVIVSKHALEIVGNFSEQFPLWEDREWYLRVALEFKIGCVEEPLVKYAIDSPNKMSGNFETAKTIAYPRLLKKYDAVVDRHGGRFVSGWKYRKFGKMAHDAGNRPRALYYATQAIVAYPFEWPFYRLFIRSLVGERGYSILESTIDTISSSCSNINISKL</sequence>
<reference evidence="3" key="1">
    <citation type="submission" date="2017-01" db="EMBL/GenBank/DDBJ databases">
        <authorList>
            <person name="Varghese N."/>
            <person name="Submissions S."/>
        </authorList>
    </citation>
    <scope>NUCLEOTIDE SEQUENCE [LARGE SCALE GENOMIC DNA]</scope>
    <source>
        <strain evidence="3">CGMCC 1.7737</strain>
    </source>
</reference>
<dbReference type="GO" id="GO:0016758">
    <property type="term" value="F:hexosyltransferase activity"/>
    <property type="evidence" value="ECO:0007669"/>
    <property type="project" value="UniProtKB-ARBA"/>
</dbReference>
<dbReference type="OrthoDB" id="46222at2157"/>
<dbReference type="PANTHER" id="PTHR22916">
    <property type="entry name" value="GLYCOSYLTRANSFERASE"/>
    <property type="match status" value="1"/>
</dbReference>
<evidence type="ECO:0000259" key="1">
    <source>
        <dbReference type="Pfam" id="PF00535"/>
    </source>
</evidence>
<dbReference type="PANTHER" id="PTHR22916:SF3">
    <property type="entry name" value="UDP-GLCNAC:BETAGAL BETA-1,3-N-ACETYLGLUCOSAMINYLTRANSFERASE-LIKE PROTEIN 1"/>
    <property type="match status" value="1"/>
</dbReference>
<proteinExistence type="predicted"/>
<dbReference type="SUPFAM" id="SSF53448">
    <property type="entry name" value="Nucleotide-diphospho-sugar transferases"/>
    <property type="match status" value="1"/>
</dbReference>
<dbReference type="InterPro" id="IPR001173">
    <property type="entry name" value="Glyco_trans_2-like"/>
</dbReference>
<organism evidence="2 3">
    <name type="scientific">Haladaptatus litoreus</name>
    <dbReference type="NCBI Taxonomy" id="553468"/>
    <lineage>
        <taxon>Archaea</taxon>
        <taxon>Methanobacteriati</taxon>
        <taxon>Methanobacteriota</taxon>
        <taxon>Stenosarchaea group</taxon>
        <taxon>Halobacteria</taxon>
        <taxon>Halobacteriales</taxon>
        <taxon>Haladaptataceae</taxon>
        <taxon>Haladaptatus</taxon>
    </lineage>
</organism>
<accession>A0A1N6YSN6</accession>